<dbReference type="RefSeq" id="WP_149390934.1">
    <property type="nucleotide sequence ID" value="NZ_SMRS01000005.1"/>
</dbReference>
<dbReference type="InterPro" id="IPR036388">
    <property type="entry name" value="WH-like_DNA-bd_sf"/>
</dbReference>
<dbReference type="NCBIfam" id="TIGR00738">
    <property type="entry name" value="rrf2_super"/>
    <property type="match status" value="1"/>
</dbReference>
<proteinExistence type="predicted"/>
<name>A0A5A9W2M1_9GAMM</name>
<comment type="caution">
    <text evidence="2">The sequence shown here is derived from an EMBL/GenBank/DDBJ whole genome shotgun (WGS) entry which is preliminary data.</text>
</comment>
<dbReference type="AlphaFoldDB" id="A0A5A9W2M1"/>
<dbReference type="NCBIfam" id="TIGR02010">
    <property type="entry name" value="IscR"/>
    <property type="match status" value="1"/>
</dbReference>
<gene>
    <name evidence="2" type="primary">iscR</name>
    <name evidence="2" type="ORF">E1H14_08020</name>
</gene>
<dbReference type="Pfam" id="PF02082">
    <property type="entry name" value="Rrf2"/>
    <property type="match status" value="1"/>
</dbReference>
<evidence type="ECO:0000313" key="3">
    <source>
        <dbReference type="Proteomes" id="UP000325302"/>
    </source>
</evidence>
<accession>A0A5A9W2M1</accession>
<keyword evidence="1" id="KW-0238">DNA-binding</keyword>
<dbReference type="SUPFAM" id="SSF46785">
    <property type="entry name" value="Winged helix' DNA-binding domain"/>
    <property type="match status" value="1"/>
</dbReference>
<dbReference type="OrthoDB" id="9808360at2"/>
<organism evidence="2 3">
    <name type="scientific">Nitrincola tapanii</name>
    <dbReference type="NCBI Taxonomy" id="1708751"/>
    <lineage>
        <taxon>Bacteria</taxon>
        <taxon>Pseudomonadati</taxon>
        <taxon>Pseudomonadota</taxon>
        <taxon>Gammaproteobacteria</taxon>
        <taxon>Oceanospirillales</taxon>
        <taxon>Oceanospirillaceae</taxon>
        <taxon>Nitrincola</taxon>
    </lineage>
</organism>
<dbReference type="PANTHER" id="PTHR33221">
    <property type="entry name" value="WINGED HELIX-TURN-HELIX TRANSCRIPTIONAL REGULATOR, RRF2 FAMILY"/>
    <property type="match status" value="1"/>
</dbReference>
<dbReference type="Gene3D" id="1.10.10.10">
    <property type="entry name" value="Winged helix-like DNA-binding domain superfamily/Winged helix DNA-binding domain"/>
    <property type="match status" value="1"/>
</dbReference>
<dbReference type="InterPro" id="IPR036390">
    <property type="entry name" value="WH_DNA-bd_sf"/>
</dbReference>
<dbReference type="GO" id="GO:0005829">
    <property type="term" value="C:cytosol"/>
    <property type="evidence" value="ECO:0007669"/>
    <property type="project" value="TreeGrafter"/>
</dbReference>
<reference evidence="2 3" key="1">
    <citation type="submission" date="2019-03" db="EMBL/GenBank/DDBJ databases">
        <title>Nitrincola sp. nov. isolated from an Indian soda lake.</title>
        <authorList>
            <person name="Joshi A."/>
            <person name="Thite S.V."/>
            <person name="Joseph N."/>
            <person name="Dhotre D."/>
            <person name="Moorthy M."/>
            <person name="Shouche Y.S."/>
        </authorList>
    </citation>
    <scope>NUCLEOTIDE SEQUENCE [LARGE SCALE GENOMIC DNA]</scope>
    <source>
        <strain evidence="2 3">MEB193</strain>
    </source>
</reference>
<evidence type="ECO:0000313" key="2">
    <source>
        <dbReference type="EMBL" id="KAA0874754.1"/>
    </source>
</evidence>
<dbReference type="GO" id="GO:0003700">
    <property type="term" value="F:DNA-binding transcription factor activity"/>
    <property type="evidence" value="ECO:0007669"/>
    <property type="project" value="InterPro"/>
</dbReference>
<dbReference type="PROSITE" id="PS51197">
    <property type="entry name" value="HTH_RRF2_2"/>
    <property type="match status" value="1"/>
</dbReference>
<dbReference type="InterPro" id="IPR010242">
    <property type="entry name" value="TF_HTH_IscR"/>
</dbReference>
<dbReference type="GO" id="GO:0003690">
    <property type="term" value="F:double-stranded DNA binding"/>
    <property type="evidence" value="ECO:0007669"/>
    <property type="project" value="InterPro"/>
</dbReference>
<dbReference type="EMBL" id="SMRS01000005">
    <property type="protein sequence ID" value="KAA0874754.1"/>
    <property type="molecule type" value="Genomic_DNA"/>
</dbReference>
<keyword evidence="3" id="KW-1185">Reference proteome</keyword>
<dbReference type="FunFam" id="1.10.10.10:FF:000026">
    <property type="entry name" value="HTH-type transcriptional regulator IscR"/>
    <property type="match status" value="1"/>
</dbReference>
<sequence length="166" mass="18201">MRLTTKGRYAVTAMLDLALHEGKGPISLADISERQGISLSYLEQLFARLRRNDLVSSVRGPGGGYQLKRSQAEISVAEVVDAVNETVDATGCNSRGDCQSGEVCLTHHLWCDLSKQIHNFLSGITLADLVQRQDVKRVASRQDQRHLEQMIASSREPNLKVANGVG</sequence>
<dbReference type="PANTHER" id="PTHR33221:SF5">
    <property type="entry name" value="HTH-TYPE TRANSCRIPTIONAL REGULATOR ISCR"/>
    <property type="match status" value="1"/>
</dbReference>
<dbReference type="Proteomes" id="UP000325302">
    <property type="component" value="Unassembled WGS sequence"/>
</dbReference>
<dbReference type="InterPro" id="IPR000944">
    <property type="entry name" value="Tscrpt_reg_Rrf2"/>
</dbReference>
<protein>
    <submittedName>
        <fullName evidence="2">Fe-S cluster assembly transcriptional regulator IscR</fullName>
    </submittedName>
</protein>
<evidence type="ECO:0000256" key="1">
    <source>
        <dbReference type="ARBA" id="ARBA00023125"/>
    </source>
</evidence>